<gene>
    <name evidence="1" type="ORF">ACFQ2K_04280</name>
</gene>
<proteinExistence type="predicted"/>
<reference evidence="2" key="1">
    <citation type="journal article" date="2019" name="Int. J. Syst. Evol. Microbiol.">
        <title>The Global Catalogue of Microorganisms (GCM) 10K type strain sequencing project: providing services to taxonomists for standard genome sequencing and annotation.</title>
        <authorList>
            <consortium name="The Broad Institute Genomics Platform"/>
            <consortium name="The Broad Institute Genome Sequencing Center for Infectious Disease"/>
            <person name="Wu L."/>
            <person name="Ma J."/>
        </authorList>
    </citation>
    <scope>NUCLEOTIDE SEQUENCE [LARGE SCALE GENOMIC DNA]</scope>
    <source>
        <strain evidence="2">JCM 12607</strain>
    </source>
</reference>
<dbReference type="EMBL" id="JBHTGL010000005">
    <property type="protein sequence ID" value="MFD0622144.1"/>
    <property type="molecule type" value="Genomic_DNA"/>
</dbReference>
<organism evidence="1 2">
    <name type="scientific">Streptomyces sanglieri</name>
    <dbReference type="NCBI Taxonomy" id="193460"/>
    <lineage>
        <taxon>Bacteria</taxon>
        <taxon>Bacillati</taxon>
        <taxon>Actinomycetota</taxon>
        <taxon>Actinomycetes</taxon>
        <taxon>Kitasatosporales</taxon>
        <taxon>Streptomycetaceae</taxon>
        <taxon>Streptomyces</taxon>
    </lineage>
</organism>
<name>A0ABW2WQP0_9ACTN</name>
<sequence>MTDEFAPSVDSVLRAEIQMKAAVIHERLVAEYGFTVVFQRVELYVQEARPRVPENS</sequence>
<accession>A0ABW2WQP0</accession>
<comment type="caution">
    <text evidence="1">The sequence shown here is derived from an EMBL/GenBank/DDBJ whole genome shotgun (WGS) entry which is preliminary data.</text>
</comment>
<evidence type="ECO:0000313" key="2">
    <source>
        <dbReference type="Proteomes" id="UP001596915"/>
    </source>
</evidence>
<keyword evidence="2" id="KW-1185">Reference proteome</keyword>
<evidence type="ECO:0000313" key="1">
    <source>
        <dbReference type="EMBL" id="MFD0622144.1"/>
    </source>
</evidence>
<protein>
    <submittedName>
        <fullName evidence="1">Uncharacterized protein</fullName>
    </submittedName>
</protein>
<dbReference type="Proteomes" id="UP001596915">
    <property type="component" value="Unassembled WGS sequence"/>
</dbReference>